<reference evidence="6" key="1">
    <citation type="submission" date="2017-09" db="EMBL/GenBank/DDBJ databases">
        <title>Depth-based differentiation of microbial function through sediment-hosted aquifers and enrichment of novel symbionts in the deep terrestrial subsurface.</title>
        <authorList>
            <person name="Probst A.J."/>
            <person name="Ladd B."/>
            <person name="Jarett J.K."/>
            <person name="Geller-Mcgrath D.E."/>
            <person name="Sieber C.M.K."/>
            <person name="Emerson J.B."/>
            <person name="Anantharaman K."/>
            <person name="Thomas B.C."/>
            <person name="Malmstrom R."/>
            <person name="Stieglmeier M."/>
            <person name="Klingl A."/>
            <person name="Woyke T."/>
            <person name="Ryan C.M."/>
            <person name="Banfield J.F."/>
        </authorList>
    </citation>
    <scope>NUCLEOTIDE SEQUENCE [LARGE SCALE GENOMIC DNA]</scope>
</reference>
<keyword evidence="2" id="KW-0963">Cytoplasm</keyword>
<evidence type="ECO:0000313" key="5">
    <source>
        <dbReference type="EMBL" id="PIS22822.1"/>
    </source>
</evidence>
<comment type="subcellular location">
    <subcellularLocation>
        <location evidence="1 3">Cytoplasm</location>
    </subcellularLocation>
</comment>
<dbReference type="InterPro" id="IPR019844">
    <property type="entry name" value="CSD_CS"/>
</dbReference>
<gene>
    <name evidence="5" type="ORF">COT49_03475</name>
</gene>
<evidence type="ECO:0000256" key="2">
    <source>
        <dbReference type="ARBA" id="ARBA00022490"/>
    </source>
</evidence>
<dbReference type="PROSITE" id="PS51857">
    <property type="entry name" value="CSD_2"/>
    <property type="match status" value="1"/>
</dbReference>
<protein>
    <submittedName>
        <fullName evidence="5">Cold-shock protein</fullName>
    </submittedName>
</protein>
<dbReference type="InterPro" id="IPR012156">
    <property type="entry name" value="Cold_shock_CspA"/>
</dbReference>
<sequence length="65" mass="6967">MNGTIKTKTDRGYGFISRDGESKDLFFHSKDLGGITFDELQVGAAVTFDVVDGDKGPSAKNVKLA</sequence>
<name>A0A2H0XD54_UNCKA</name>
<dbReference type="Proteomes" id="UP000230340">
    <property type="component" value="Unassembled WGS sequence"/>
</dbReference>
<dbReference type="InterPro" id="IPR002059">
    <property type="entry name" value="CSP_DNA-bd"/>
</dbReference>
<dbReference type="Gene3D" id="2.40.50.140">
    <property type="entry name" value="Nucleic acid-binding proteins"/>
    <property type="match status" value="1"/>
</dbReference>
<dbReference type="EMBL" id="PEYT01000031">
    <property type="protein sequence ID" value="PIS22822.1"/>
    <property type="molecule type" value="Genomic_DNA"/>
</dbReference>
<dbReference type="SMART" id="SM00357">
    <property type="entry name" value="CSP"/>
    <property type="match status" value="1"/>
</dbReference>
<dbReference type="PIRSF" id="PIRSF002599">
    <property type="entry name" value="Cold_shock_A"/>
    <property type="match status" value="1"/>
</dbReference>
<evidence type="ECO:0000256" key="3">
    <source>
        <dbReference type="RuleBase" id="RU000408"/>
    </source>
</evidence>
<comment type="caution">
    <text evidence="5">The sequence shown here is derived from an EMBL/GenBank/DDBJ whole genome shotgun (WGS) entry which is preliminary data.</text>
</comment>
<dbReference type="AlphaFoldDB" id="A0A2H0XD54"/>
<dbReference type="Pfam" id="PF00313">
    <property type="entry name" value="CSD"/>
    <property type="match status" value="1"/>
</dbReference>
<dbReference type="GO" id="GO:0005737">
    <property type="term" value="C:cytoplasm"/>
    <property type="evidence" value="ECO:0007669"/>
    <property type="project" value="UniProtKB-SubCell"/>
</dbReference>
<evidence type="ECO:0000256" key="1">
    <source>
        <dbReference type="ARBA" id="ARBA00004496"/>
    </source>
</evidence>
<evidence type="ECO:0000259" key="4">
    <source>
        <dbReference type="PROSITE" id="PS51857"/>
    </source>
</evidence>
<dbReference type="GO" id="GO:0003676">
    <property type="term" value="F:nucleic acid binding"/>
    <property type="evidence" value="ECO:0007669"/>
    <property type="project" value="InterPro"/>
</dbReference>
<dbReference type="CDD" id="cd04458">
    <property type="entry name" value="CSP_CDS"/>
    <property type="match status" value="1"/>
</dbReference>
<dbReference type="PANTHER" id="PTHR11544">
    <property type="entry name" value="COLD SHOCK DOMAIN CONTAINING PROTEINS"/>
    <property type="match status" value="1"/>
</dbReference>
<feature type="domain" description="CSD" evidence="4">
    <location>
        <begin position="1"/>
        <end position="64"/>
    </location>
</feature>
<dbReference type="InterPro" id="IPR011129">
    <property type="entry name" value="CSD"/>
</dbReference>
<dbReference type="InterPro" id="IPR050181">
    <property type="entry name" value="Cold_shock_domain"/>
</dbReference>
<organism evidence="5 6">
    <name type="scientific">candidate division WWE3 bacterium CG08_land_8_20_14_0_20_40_13</name>
    <dbReference type="NCBI Taxonomy" id="1975084"/>
    <lineage>
        <taxon>Bacteria</taxon>
        <taxon>Katanobacteria</taxon>
    </lineage>
</organism>
<accession>A0A2H0XD54</accession>
<dbReference type="InterPro" id="IPR012340">
    <property type="entry name" value="NA-bd_OB-fold"/>
</dbReference>
<evidence type="ECO:0000313" key="6">
    <source>
        <dbReference type="Proteomes" id="UP000230340"/>
    </source>
</evidence>
<dbReference type="PROSITE" id="PS00352">
    <property type="entry name" value="CSD_1"/>
    <property type="match status" value="1"/>
</dbReference>
<dbReference type="PRINTS" id="PR00050">
    <property type="entry name" value="COLDSHOCK"/>
</dbReference>
<proteinExistence type="predicted"/>
<dbReference type="SUPFAM" id="SSF50249">
    <property type="entry name" value="Nucleic acid-binding proteins"/>
    <property type="match status" value="1"/>
</dbReference>